<evidence type="ECO:0000256" key="1">
    <source>
        <dbReference type="ARBA" id="ARBA00022741"/>
    </source>
</evidence>
<evidence type="ECO:0000313" key="6">
    <source>
        <dbReference type="Proteomes" id="UP001446871"/>
    </source>
</evidence>
<dbReference type="PRINTS" id="PR00195">
    <property type="entry name" value="DYNAMIN"/>
</dbReference>
<dbReference type="InterPro" id="IPR001401">
    <property type="entry name" value="Dynamin_GTPase"/>
</dbReference>
<dbReference type="CDD" id="cd08771">
    <property type="entry name" value="DLP_1"/>
    <property type="match status" value="1"/>
</dbReference>
<keyword evidence="6" id="KW-1185">Reference proteome</keyword>
<feature type="domain" description="Dynamin-type G" evidence="4">
    <location>
        <begin position="37"/>
        <end position="313"/>
    </location>
</feature>
<dbReference type="PANTHER" id="PTHR11566:SF21">
    <property type="entry name" value="DYNAMIN RELATED PROTEIN 1, ISOFORM A"/>
    <property type="match status" value="1"/>
</dbReference>
<gene>
    <name evidence="5" type="ORF">PG996_011144</name>
</gene>
<dbReference type="Proteomes" id="UP001446871">
    <property type="component" value="Unassembled WGS sequence"/>
</dbReference>
<evidence type="ECO:0000259" key="3">
    <source>
        <dbReference type="PROSITE" id="PS51388"/>
    </source>
</evidence>
<feature type="domain" description="GED" evidence="3">
    <location>
        <begin position="604"/>
        <end position="695"/>
    </location>
</feature>
<dbReference type="SMART" id="SM00053">
    <property type="entry name" value="DYNc"/>
    <property type="match status" value="1"/>
</dbReference>
<protein>
    <recommendedName>
        <fullName evidence="7">GED domain-containing protein</fullName>
    </recommendedName>
</protein>
<dbReference type="PANTHER" id="PTHR11566">
    <property type="entry name" value="DYNAMIN"/>
    <property type="match status" value="1"/>
</dbReference>
<evidence type="ECO:0000313" key="5">
    <source>
        <dbReference type="EMBL" id="KAK8057207.1"/>
    </source>
</evidence>
<dbReference type="Gene3D" id="3.40.50.300">
    <property type="entry name" value="P-loop containing nucleotide triphosphate hydrolases"/>
    <property type="match status" value="1"/>
</dbReference>
<dbReference type="InterPro" id="IPR000375">
    <property type="entry name" value="Dynamin_stalk"/>
</dbReference>
<reference evidence="5 6" key="1">
    <citation type="submission" date="2023-01" db="EMBL/GenBank/DDBJ databases">
        <title>Analysis of 21 Apiospora genomes using comparative genomics revels a genus with tremendous synthesis potential of carbohydrate active enzymes and secondary metabolites.</title>
        <authorList>
            <person name="Sorensen T."/>
        </authorList>
    </citation>
    <scope>NUCLEOTIDE SEQUENCE [LARGE SCALE GENOMIC DNA]</scope>
    <source>
        <strain evidence="5 6">CBS 83171</strain>
    </source>
</reference>
<dbReference type="SUPFAM" id="SSF52540">
    <property type="entry name" value="P-loop containing nucleoside triphosphate hydrolases"/>
    <property type="match status" value="1"/>
</dbReference>
<keyword evidence="1" id="KW-0547">Nucleotide-binding</keyword>
<dbReference type="Pfam" id="PF00350">
    <property type="entry name" value="Dynamin_N"/>
    <property type="match status" value="1"/>
</dbReference>
<dbReference type="InterPro" id="IPR030381">
    <property type="entry name" value="G_DYNAMIN_dom"/>
</dbReference>
<dbReference type="EMBL" id="JAQQWM010000007">
    <property type="protein sequence ID" value="KAK8057207.1"/>
    <property type="molecule type" value="Genomic_DNA"/>
</dbReference>
<dbReference type="InterPro" id="IPR045063">
    <property type="entry name" value="Dynamin_N"/>
</dbReference>
<dbReference type="PROSITE" id="PS51718">
    <property type="entry name" value="G_DYNAMIN_2"/>
    <property type="match status" value="1"/>
</dbReference>
<accession>A0ABR1UE80</accession>
<evidence type="ECO:0000259" key="4">
    <source>
        <dbReference type="PROSITE" id="PS51718"/>
    </source>
</evidence>
<dbReference type="Pfam" id="PF01031">
    <property type="entry name" value="Dynamin_M"/>
    <property type="match status" value="1"/>
</dbReference>
<dbReference type="InterPro" id="IPR022812">
    <property type="entry name" value="Dynamin"/>
</dbReference>
<evidence type="ECO:0000256" key="2">
    <source>
        <dbReference type="ARBA" id="ARBA00023134"/>
    </source>
</evidence>
<evidence type="ECO:0008006" key="7">
    <source>
        <dbReference type="Google" id="ProtNLM"/>
    </source>
</evidence>
<organism evidence="5 6">
    <name type="scientific">Apiospora saccharicola</name>
    <dbReference type="NCBI Taxonomy" id="335842"/>
    <lineage>
        <taxon>Eukaryota</taxon>
        <taxon>Fungi</taxon>
        <taxon>Dikarya</taxon>
        <taxon>Ascomycota</taxon>
        <taxon>Pezizomycotina</taxon>
        <taxon>Sordariomycetes</taxon>
        <taxon>Xylariomycetidae</taxon>
        <taxon>Amphisphaeriales</taxon>
        <taxon>Apiosporaceae</taxon>
        <taxon>Apiospora</taxon>
    </lineage>
</organism>
<dbReference type="PROSITE" id="PS51388">
    <property type="entry name" value="GED"/>
    <property type="match status" value="1"/>
</dbReference>
<name>A0ABR1UE80_9PEZI</name>
<proteinExistence type="predicted"/>
<comment type="caution">
    <text evidence="5">The sequence shown here is derived from an EMBL/GenBank/DDBJ whole genome shotgun (WGS) entry which is preliminary data.</text>
</comment>
<dbReference type="Gene3D" id="1.20.120.1240">
    <property type="entry name" value="Dynamin, middle domain"/>
    <property type="match status" value="1"/>
</dbReference>
<keyword evidence="2" id="KW-0342">GTP-binding</keyword>
<dbReference type="InterPro" id="IPR020850">
    <property type="entry name" value="GED_dom"/>
</dbReference>
<sequence length="698" mass="79506">MGLAEFFSERLNDLCAEERSELMDVIDNLRIHGFFQNVSQPQIIVCGDQSSGKSSVLQAVTGVPFPINRTPLFTTTELVLQRTEKVGIYVSIFLGNPVASSCVSFHEELEDFTGLEALMERAMEARGISSSTEMLDRVTLRIRISGPDQPHLTIVDLPGLVQPQTKKWPDSDIQNLVTSYMKDSRSIILAVVSAKYDYVRQPVLKLARSVDSNGTRTIGVITKPDTLSPGSERESSYVSLALNQEVELRLGWHVLKNPDSGLIKTPLAQRHEEESKFMNQGIWQELPDTVRGASQLRKRLRQIIHDRVTLELPRLIRSIERNRRRCKEKLEQLDKLSPPRNTFYSQQFHLLKLSESFQRITRSGIDGNWNDPFFGLDLKTEDGNASRLRAVVQDNNQKFANAMRSSGQRHTIIPELKEKHRGVCPPLSLTREMFIDHVKLTMQQSRGRELPGLFDPLIVTDIFRWQAYHWEMYAEAYVKKAWEACKRFMDLVIKHIADVGTAAAISRKIIEPSMDRILENAKDKTNEFLKSFQRVQPISYNLDLSQILQKVRSERSKAAYTKTLTSFFHVSTLQRHNCGSINLEELANALTRDTDEPDLDRYAACEVIDVMEAYYQVALKRFIDDIAVEVIEVKIVSALVDVLSPGGVYKMDHALIEALAGELKEDQDRRAKLTKQLEMLTHGIRTCERFESGTLDSK</sequence>
<dbReference type="InterPro" id="IPR027417">
    <property type="entry name" value="P-loop_NTPase"/>
</dbReference>